<dbReference type="GeneID" id="98159907"/>
<organism evidence="2 3">
    <name type="scientific">Aspergillus pseudodeflectus</name>
    <dbReference type="NCBI Taxonomy" id="176178"/>
    <lineage>
        <taxon>Eukaryota</taxon>
        <taxon>Fungi</taxon>
        <taxon>Dikarya</taxon>
        <taxon>Ascomycota</taxon>
        <taxon>Pezizomycotina</taxon>
        <taxon>Eurotiomycetes</taxon>
        <taxon>Eurotiomycetidae</taxon>
        <taxon>Eurotiales</taxon>
        <taxon>Aspergillaceae</taxon>
        <taxon>Aspergillus</taxon>
        <taxon>Aspergillus subgen. Nidulantes</taxon>
    </lineage>
</organism>
<dbReference type="EMBL" id="JBFXLR010000008">
    <property type="protein sequence ID" value="KAL2856140.1"/>
    <property type="molecule type" value="Genomic_DNA"/>
</dbReference>
<proteinExistence type="predicted"/>
<reference evidence="2 3" key="1">
    <citation type="submission" date="2024-07" db="EMBL/GenBank/DDBJ databases">
        <title>Section-level genome sequencing and comparative genomics of Aspergillus sections Usti and Cavernicolus.</title>
        <authorList>
            <consortium name="Lawrence Berkeley National Laboratory"/>
            <person name="Nybo J.L."/>
            <person name="Vesth T.C."/>
            <person name="Theobald S."/>
            <person name="Frisvad J.C."/>
            <person name="Larsen T.O."/>
            <person name="Kjaerboelling I."/>
            <person name="Rothschild-Mancinelli K."/>
            <person name="Lyhne E.K."/>
            <person name="Kogle M.E."/>
            <person name="Barry K."/>
            <person name="Clum A."/>
            <person name="Na H."/>
            <person name="Ledsgaard L."/>
            <person name="Lin J."/>
            <person name="Lipzen A."/>
            <person name="Kuo A."/>
            <person name="Riley R."/>
            <person name="Mondo S."/>
            <person name="LaButti K."/>
            <person name="Haridas S."/>
            <person name="Pangalinan J."/>
            <person name="Salamov A.A."/>
            <person name="Simmons B.A."/>
            <person name="Magnuson J.K."/>
            <person name="Chen J."/>
            <person name="Drula E."/>
            <person name="Henrissat B."/>
            <person name="Wiebenga A."/>
            <person name="Lubbers R.J."/>
            <person name="Gomes A.C."/>
            <person name="Macurrencykelacurrency M.R."/>
            <person name="Stajich J."/>
            <person name="Grigoriev I.V."/>
            <person name="Mortensen U.H."/>
            <person name="De vries R.P."/>
            <person name="Baker S.E."/>
            <person name="Andersen M.R."/>
        </authorList>
    </citation>
    <scope>NUCLEOTIDE SEQUENCE [LARGE SCALE GENOMIC DNA]</scope>
    <source>
        <strain evidence="2 3">CBS 756.74</strain>
    </source>
</reference>
<dbReference type="Proteomes" id="UP001610444">
    <property type="component" value="Unassembled WGS sequence"/>
</dbReference>
<dbReference type="Pfam" id="PF01266">
    <property type="entry name" value="DAO"/>
    <property type="match status" value="1"/>
</dbReference>
<sequence>MANSDEARRVRIKEMLIANVRHGARIPTVDDRQSWPPNPPHPLHDTKSAALPQKVDYAIIGSGIAGCSVAWNLLTESELKHTIAVFEARGLASGATGRSGGQVAALMTANEFADTIASRNILAADALNRFAGESYNRLVELVRNDPSATDYHFAPVKSVTNLVDPADVASVNQYAENFAKACAQWSYPGDLRTPDDSRSYYQFINSHGTTEQPGLVLLPYRLVTRLFERLLQKYPAQLSIDTHTPVQQVGYNSRLTSHKYTLMTSRGEVRANHVIHCTNGWTSCLLPHLAERIFPWRTTMAYHEFDYDPETSPGRVGRPQYIWQEVSRPRHDYIHNSVEMGKHSVTELGLTNQTLFKRVLVRSDNLDYQALMDHDDTRTPPGAGHHVSRVLRRVFTPWRFAGVEQPPQIWSGVCGYTADAKPICGQLSKKWTSRTGKGEWICAGCNGMGLATTWTLGELLAHRLLGRKEEFIVLPWSYSSDDGRLEMMNVNSFFEEWLPRV</sequence>
<gene>
    <name evidence="2" type="ORF">BJX68DRAFT_263635</name>
</gene>
<dbReference type="RefSeq" id="XP_070902298.1">
    <property type="nucleotide sequence ID" value="XM_071044743.1"/>
</dbReference>
<dbReference type="Gene3D" id="3.30.9.10">
    <property type="entry name" value="D-Amino Acid Oxidase, subunit A, domain 2"/>
    <property type="match status" value="1"/>
</dbReference>
<evidence type="ECO:0000259" key="1">
    <source>
        <dbReference type="Pfam" id="PF01266"/>
    </source>
</evidence>
<protein>
    <submittedName>
        <fullName evidence="2">FAD dependent oxidoreductase</fullName>
    </submittedName>
</protein>
<name>A0ABR4KV47_9EURO</name>
<keyword evidence="3" id="KW-1185">Reference proteome</keyword>
<dbReference type="PANTHER" id="PTHR13847">
    <property type="entry name" value="SARCOSINE DEHYDROGENASE-RELATED"/>
    <property type="match status" value="1"/>
</dbReference>
<dbReference type="InterPro" id="IPR006076">
    <property type="entry name" value="FAD-dep_OxRdtase"/>
</dbReference>
<dbReference type="Gene3D" id="3.50.50.60">
    <property type="entry name" value="FAD/NAD(P)-binding domain"/>
    <property type="match status" value="1"/>
</dbReference>
<feature type="domain" description="FAD dependent oxidoreductase" evidence="1">
    <location>
        <begin position="56"/>
        <end position="463"/>
    </location>
</feature>
<dbReference type="InterPro" id="IPR036188">
    <property type="entry name" value="FAD/NAD-bd_sf"/>
</dbReference>
<evidence type="ECO:0000313" key="3">
    <source>
        <dbReference type="Proteomes" id="UP001610444"/>
    </source>
</evidence>
<evidence type="ECO:0000313" key="2">
    <source>
        <dbReference type="EMBL" id="KAL2856140.1"/>
    </source>
</evidence>
<accession>A0ABR4KV47</accession>
<comment type="caution">
    <text evidence="2">The sequence shown here is derived from an EMBL/GenBank/DDBJ whole genome shotgun (WGS) entry which is preliminary data.</text>
</comment>
<dbReference type="PANTHER" id="PTHR13847:SF213">
    <property type="entry name" value="DEPENDENT OXIDOREDUCTASE, PUTATIVE-RELATED"/>
    <property type="match status" value="1"/>
</dbReference>
<dbReference type="SUPFAM" id="SSF51905">
    <property type="entry name" value="FAD/NAD(P)-binding domain"/>
    <property type="match status" value="1"/>
</dbReference>